<organism evidence="11 12">
    <name type="scientific">Roseofilum reptotaenium AO1-A</name>
    <dbReference type="NCBI Taxonomy" id="1925591"/>
    <lineage>
        <taxon>Bacteria</taxon>
        <taxon>Bacillati</taxon>
        <taxon>Cyanobacteriota</taxon>
        <taxon>Cyanophyceae</taxon>
        <taxon>Desertifilales</taxon>
        <taxon>Desertifilaceae</taxon>
        <taxon>Roseofilum</taxon>
    </lineage>
</organism>
<proteinExistence type="inferred from homology"/>
<dbReference type="Gene3D" id="3.30.2090.10">
    <property type="entry name" value="Multidrug efflux transporter AcrB TolC docking domain, DN and DC subdomains"/>
    <property type="match status" value="2"/>
</dbReference>
<dbReference type="GO" id="GO:0005886">
    <property type="term" value="C:plasma membrane"/>
    <property type="evidence" value="ECO:0007669"/>
    <property type="project" value="UniProtKB-SubCell"/>
</dbReference>
<keyword evidence="3" id="KW-0813">Transport</keyword>
<comment type="subcellular location">
    <subcellularLocation>
        <location evidence="1">Cell inner membrane</location>
        <topology evidence="1">Multi-pass membrane protein</topology>
    </subcellularLocation>
</comment>
<dbReference type="SUPFAM" id="SSF82693">
    <property type="entry name" value="Multidrug efflux transporter AcrB pore domain, PN1, PN2, PC1 and PC2 subdomains"/>
    <property type="match status" value="3"/>
</dbReference>
<dbReference type="InterPro" id="IPR001036">
    <property type="entry name" value="Acrflvin-R"/>
</dbReference>
<keyword evidence="7 10" id="KW-1133">Transmembrane helix</keyword>
<dbReference type="PANTHER" id="PTHR32063:SF11">
    <property type="entry name" value="CATION OR DRUG EFFLUX SYSTEM PROTEIN"/>
    <property type="match status" value="1"/>
</dbReference>
<feature type="transmembrane region" description="Helical" evidence="10">
    <location>
        <begin position="540"/>
        <end position="563"/>
    </location>
</feature>
<keyword evidence="6 10" id="KW-0812">Transmembrane</keyword>
<protein>
    <submittedName>
        <fullName evidence="11">RND transporter</fullName>
    </submittedName>
</protein>
<feature type="compositionally biased region" description="Basic and acidic residues" evidence="9">
    <location>
        <begin position="1107"/>
        <end position="1120"/>
    </location>
</feature>
<keyword evidence="5" id="KW-0997">Cell inner membrane</keyword>
<comment type="similarity">
    <text evidence="2">Belongs to the resistance-nodulation-cell division (RND) (TC 2.A.6) family.</text>
</comment>
<dbReference type="EMBL" id="MLAW01000091">
    <property type="protein sequence ID" value="OJJ13853.1"/>
    <property type="molecule type" value="Genomic_DNA"/>
</dbReference>
<dbReference type="InterPro" id="IPR027463">
    <property type="entry name" value="AcrB_DN_DC_subdom"/>
</dbReference>
<dbReference type="GO" id="GO:0009636">
    <property type="term" value="P:response to toxic substance"/>
    <property type="evidence" value="ECO:0007669"/>
    <property type="project" value="UniProtKB-ARBA"/>
</dbReference>
<dbReference type="NCBIfam" id="TIGR00915">
    <property type="entry name" value="2A0602"/>
    <property type="match status" value="1"/>
</dbReference>
<keyword evidence="12" id="KW-1185">Reference proteome</keyword>
<gene>
    <name evidence="11" type="ORF">BI308_25525</name>
</gene>
<feature type="transmembrane region" description="Helical" evidence="10">
    <location>
        <begin position="907"/>
        <end position="928"/>
    </location>
</feature>
<dbReference type="Proteomes" id="UP000183940">
    <property type="component" value="Unassembled WGS sequence"/>
</dbReference>
<evidence type="ECO:0000256" key="1">
    <source>
        <dbReference type="ARBA" id="ARBA00004429"/>
    </source>
</evidence>
<reference evidence="11" key="1">
    <citation type="submission" date="2016-10" db="EMBL/GenBank/DDBJ databases">
        <title>CRISPR-Cas defence system in Roseofilum reptotaenium: evidence of a bacteriophage-cyanobacterium arms race in the coral black band disease.</title>
        <authorList>
            <person name="Buerger P."/>
            <person name="Wood-Charlson E.M."/>
            <person name="Weynberg K.D."/>
            <person name="Willis B."/>
            <person name="Van Oppen M.J."/>
        </authorList>
    </citation>
    <scope>NUCLEOTIDE SEQUENCE [LARGE SCALE GENOMIC DNA]</scope>
    <source>
        <strain evidence="11">AO1-A</strain>
    </source>
</reference>
<dbReference type="InterPro" id="IPR004764">
    <property type="entry name" value="MdtF-like"/>
</dbReference>
<evidence type="ECO:0000256" key="4">
    <source>
        <dbReference type="ARBA" id="ARBA00022475"/>
    </source>
</evidence>
<dbReference type="GO" id="GO:0042910">
    <property type="term" value="F:xenobiotic transmembrane transporter activity"/>
    <property type="evidence" value="ECO:0007669"/>
    <property type="project" value="TreeGrafter"/>
</dbReference>
<dbReference type="Gene3D" id="3.30.70.1440">
    <property type="entry name" value="Multidrug efflux transporter AcrB pore domain"/>
    <property type="match status" value="1"/>
</dbReference>
<dbReference type="Gene3D" id="3.30.70.1430">
    <property type="entry name" value="Multidrug efflux transporter AcrB pore domain"/>
    <property type="match status" value="2"/>
</dbReference>
<evidence type="ECO:0000256" key="3">
    <source>
        <dbReference type="ARBA" id="ARBA00022448"/>
    </source>
</evidence>
<dbReference type="PANTHER" id="PTHR32063">
    <property type="match status" value="1"/>
</dbReference>
<feature type="region of interest" description="Disordered" evidence="9">
    <location>
        <begin position="1084"/>
        <end position="1120"/>
    </location>
</feature>
<dbReference type="GO" id="GO:0015562">
    <property type="term" value="F:efflux transmembrane transporter activity"/>
    <property type="evidence" value="ECO:0007669"/>
    <property type="project" value="InterPro"/>
</dbReference>
<feature type="transmembrane region" description="Helical" evidence="10">
    <location>
        <begin position="350"/>
        <end position="369"/>
    </location>
</feature>
<accession>A0A1L9QJC3</accession>
<dbReference type="Gene3D" id="3.30.70.1320">
    <property type="entry name" value="Multidrug efflux transporter AcrB pore domain like"/>
    <property type="match status" value="1"/>
</dbReference>
<evidence type="ECO:0000256" key="10">
    <source>
        <dbReference type="SAM" id="Phobius"/>
    </source>
</evidence>
<dbReference type="Gene3D" id="1.20.1640.10">
    <property type="entry name" value="Multidrug efflux transporter AcrB transmembrane domain"/>
    <property type="match status" value="2"/>
</dbReference>
<sequence>MLLSIADNFIKRPVLTTVCSILIVLVGAICLPLLPISQLPQLANTEVEVTSAYIGADVQTTETTTTTIIEREINGVENMKYMYSNTNNSGLTSIRVAFPQDVDRDIAQVNVQNRVAAAEAQLPAEVRQTGVNIDKASPSILLVLGFSSDKDESGNYLYDEIFMSNYLDLSVLDQLKRLPGVGQASLLGDRKYAMRIWLDPNKMAARGLTASDVANALQQQNIQVGAGKIGQAPAPEGQQFEIPLRAVGRFVDVSDFEELVLSVGPGGSLVKLQDVGRVQLGAQDYSVDILLDTNPGVGIAIYQLPGSNALETARAVKAEMAQLAKDFPPGLNMVVAYDTTVFINQSLQEVVTTLFQAIGLVILILFVFLQDWRSTLVPAIAIPVALIGASAGLMIAGFEINTMTLFAFTLASGLVVDDAIVIVEAVSTKIEEGMRPRQAALDAMEELTGATIATSAVLMAVFIPVSFFPGTTGIIFKQFALTIAFAIACSTFNALTFSPTMSALLLRPRQDNHGPLAWLFEKFNQGFGWVERRYGGLIQFLTRINVLVIGVFIAGLVATVFMYNSVPSGFVPQEDQGYFVVIYQAPDGVSLNYTAEVSRKVEEKIRAIPEVEHTFGAAGFSFDGQDPSKGIVFVMMKPWAERPNPEQSVYGVLGRINQSLASVPEVFAIAMNAPPVQGMGSTGGFEFQLQDRTGNATIQQLMENAYRLIGAVNSEQYPAVGQAFTLFTANKAQQQIEVLRDRANALNVDVAEVFRTLQVYLGSSYVNDFVLGQRQYRVYVQADAPYRSNPEDINQFYVRSRDGQMIPLGSLIELTEFTGPEIIQHFNIFRSIKIQGGPAPGYSSGQAIAAMEQAAAEVLDPGFGYSWQGTALEEKASGGSAPIIFGLGFIMVFLVLAAQYESYIDPAIIMLSVPLSVLGALSAVWFRANVIQAGGLWPVVTNDVYCQVALVMLIGLASKNSILIVEFANQLHEKGLDFTRAATQAAEQRFRPIQMTAFSTLVGFWPLVTASGAGSSSRWSLGTAIFGGMLLGTILSLVITPNLYIAVKNLEAFLLKGERPQKLTRSSGGSGGLSALGNLSGLLKKPLAKNGHSNGTDEDQPDMPTESETKPEESETGKWS</sequence>
<evidence type="ECO:0000256" key="2">
    <source>
        <dbReference type="ARBA" id="ARBA00010942"/>
    </source>
</evidence>
<evidence type="ECO:0000313" key="12">
    <source>
        <dbReference type="Proteomes" id="UP000183940"/>
    </source>
</evidence>
<evidence type="ECO:0000256" key="6">
    <source>
        <dbReference type="ARBA" id="ARBA00022692"/>
    </source>
</evidence>
<keyword evidence="4" id="KW-1003">Cell membrane</keyword>
<evidence type="ECO:0000313" key="11">
    <source>
        <dbReference type="EMBL" id="OJJ13853.1"/>
    </source>
</evidence>
<feature type="transmembrane region" description="Helical" evidence="10">
    <location>
        <begin position="404"/>
        <end position="426"/>
    </location>
</feature>
<dbReference type="SUPFAM" id="SSF82866">
    <property type="entry name" value="Multidrug efflux transporter AcrB transmembrane domain"/>
    <property type="match status" value="2"/>
</dbReference>
<feature type="transmembrane region" description="Helical" evidence="10">
    <location>
        <begin position="990"/>
        <end position="1008"/>
    </location>
</feature>
<feature type="transmembrane region" description="Helical" evidence="10">
    <location>
        <begin position="881"/>
        <end position="900"/>
    </location>
</feature>
<dbReference type="Pfam" id="PF00873">
    <property type="entry name" value="ACR_tran"/>
    <property type="match status" value="1"/>
</dbReference>
<comment type="caution">
    <text evidence="11">The sequence shown here is derived from an EMBL/GenBank/DDBJ whole genome shotgun (WGS) entry which is preliminary data.</text>
</comment>
<dbReference type="AlphaFoldDB" id="A0A1L9QJC3"/>
<evidence type="ECO:0000256" key="5">
    <source>
        <dbReference type="ARBA" id="ARBA00022519"/>
    </source>
</evidence>
<feature type="transmembrane region" description="Helical" evidence="10">
    <location>
        <begin position="474"/>
        <end position="497"/>
    </location>
</feature>
<evidence type="ECO:0000256" key="7">
    <source>
        <dbReference type="ARBA" id="ARBA00022989"/>
    </source>
</evidence>
<feature type="transmembrane region" description="Helical" evidence="10">
    <location>
        <begin position="12"/>
        <end position="34"/>
    </location>
</feature>
<dbReference type="SUPFAM" id="SSF82714">
    <property type="entry name" value="Multidrug efflux transporter AcrB TolC docking domain, DN and DC subdomains"/>
    <property type="match status" value="2"/>
</dbReference>
<feature type="transmembrane region" description="Helical" evidence="10">
    <location>
        <begin position="447"/>
        <end position="468"/>
    </location>
</feature>
<name>A0A1L9QJC3_9CYAN</name>
<evidence type="ECO:0000256" key="9">
    <source>
        <dbReference type="SAM" id="MobiDB-lite"/>
    </source>
</evidence>
<feature type="transmembrane region" description="Helical" evidence="10">
    <location>
        <begin position="1020"/>
        <end position="1047"/>
    </location>
</feature>
<evidence type="ECO:0000256" key="8">
    <source>
        <dbReference type="ARBA" id="ARBA00023136"/>
    </source>
</evidence>
<dbReference type="STRING" id="1925591.BI308_25525"/>
<feature type="transmembrane region" description="Helical" evidence="10">
    <location>
        <begin position="376"/>
        <end position="398"/>
    </location>
</feature>
<dbReference type="PRINTS" id="PR00702">
    <property type="entry name" value="ACRIFLAVINRP"/>
</dbReference>
<keyword evidence="8 10" id="KW-0472">Membrane</keyword>